<feature type="transmembrane region" description="Helical" evidence="1">
    <location>
        <begin position="76"/>
        <end position="96"/>
    </location>
</feature>
<proteinExistence type="predicted"/>
<dbReference type="Pfam" id="PF12679">
    <property type="entry name" value="ABC2_membrane_2"/>
    <property type="match status" value="1"/>
</dbReference>
<dbReference type="PANTHER" id="PTHR43471:SF10">
    <property type="entry name" value="SLL1107 PROTEIN"/>
    <property type="match status" value="1"/>
</dbReference>
<reference evidence="2" key="1">
    <citation type="submission" date="2020-02" db="EMBL/GenBank/DDBJ databases">
        <authorList>
            <person name="Meier V. D."/>
        </authorList>
    </citation>
    <scope>NUCLEOTIDE SEQUENCE</scope>
    <source>
        <strain evidence="2">AVDCRST_MAG16</strain>
    </source>
</reference>
<accession>A0A6J4M6V2</accession>
<dbReference type="PANTHER" id="PTHR43471">
    <property type="entry name" value="ABC TRANSPORTER PERMEASE"/>
    <property type="match status" value="1"/>
</dbReference>
<dbReference type="GO" id="GO:0140359">
    <property type="term" value="F:ABC-type transporter activity"/>
    <property type="evidence" value="ECO:0007669"/>
    <property type="project" value="InterPro"/>
</dbReference>
<feature type="transmembrane region" description="Helical" evidence="1">
    <location>
        <begin position="273"/>
        <end position="293"/>
    </location>
</feature>
<feature type="transmembrane region" description="Helical" evidence="1">
    <location>
        <begin position="6"/>
        <end position="24"/>
    </location>
</feature>
<feature type="transmembrane region" description="Helical" evidence="1">
    <location>
        <begin position="36"/>
        <end position="56"/>
    </location>
</feature>
<feature type="transmembrane region" description="Helical" evidence="1">
    <location>
        <begin position="127"/>
        <end position="149"/>
    </location>
</feature>
<evidence type="ECO:0000256" key="1">
    <source>
        <dbReference type="SAM" id="Phobius"/>
    </source>
</evidence>
<feature type="transmembrane region" description="Helical" evidence="1">
    <location>
        <begin position="161"/>
        <end position="181"/>
    </location>
</feature>
<sequence>MTALAPTGPAATARVVLVLAALTVQEAARRRVIRSLVVLTTVLLVLSAWGFSRLTGVETEAGELTSGESRIVASQLLNLVMFGLSLIAALGTTFLAGPTLSGEVESGQALAVLARPVRRSSVLVGKWLGLVAFGGGFIVLAGLAQLLIVQATVGYWPPRPVTGLLLLAFQTTVLLTLGLLLSTVISPMASGIVAVGLFGATWIAGVLGGVGEAFGPESVARVGAVSRMVLPTDGLWRGAMHAFQDASTLAQFGGPAVEGGFPFLSPSGLTLTYLAYAALWVALVLGLAGTVFARRDL</sequence>
<dbReference type="EMBL" id="CADCUE010000219">
    <property type="protein sequence ID" value="CAA9351008.1"/>
    <property type="molecule type" value="Genomic_DNA"/>
</dbReference>
<keyword evidence="1" id="KW-0472">Membrane</keyword>
<feature type="transmembrane region" description="Helical" evidence="1">
    <location>
        <begin position="188"/>
        <end position="210"/>
    </location>
</feature>
<organism evidence="2">
    <name type="scientific">uncultured Frankineae bacterium</name>
    <dbReference type="NCBI Taxonomy" id="437475"/>
    <lineage>
        <taxon>Bacteria</taxon>
        <taxon>Bacillati</taxon>
        <taxon>Actinomycetota</taxon>
        <taxon>Actinomycetes</taxon>
        <taxon>Frankiales</taxon>
        <taxon>environmental samples</taxon>
    </lineage>
</organism>
<evidence type="ECO:0000313" key="2">
    <source>
        <dbReference type="EMBL" id="CAA9351008.1"/>
    </source>
</evidence>
<keyword evidence="1" id="KW-0812">Transmembrane</keyword>
<keyword evidence="1" id="KW-1133">Transmembrane helix</keyword>
<name>A0A6J4M6V2_9ACTN</name>
<protein>
    <submittedName>
        <fullName evidence="2">ABC-type transport system involved in multi-copper enzyme maturation, permease component</fullName>
    </submittedName>
</protein>
<gene>
    <name evidence="2" type="ORF">AVDCRST_MAG16-2329</name>
</gene>
<dbReference type="AlphaFoldDB" id="A0A6J4M6V2"/>
<dbReference type="GO" id="GO:0005886">
    <property type="term" value="C:plasma membrane"/>
    <property type="evidence" value="ECO:0007669"/>
    <property type="project" value="UniProtKB-SubCell"/>
</dbReference>